<name>A0A059BJ41_EUCGR</name>
<accession>A0A059BJ41</accession>
<sequence>MKSTLTKKTLTALNVTHGTNSLICLHMVPFYILCMNKNPSFFRTEVGNTKQSLILQWSLPRSRSSKGFLELEVNIQ</sequence>
<dbReference type="Gramene" id="KCW65710">
    <property type="protein sequence ID" value="KCW65710"/>
    <property type="gene ID" value="EUGRSUZ_G03087"/>
</dbReference>
<dbReference type="AlphaFoldDB" id="A0A059BJ41"/>
<dbReference type="InParanoid" id="A0A059BJ41"/>
<dbReference type="EMBL" id="KK198759">
    <property type="protein sequence ID" value="KCW65710.1"/>
    <property type="molecule type" value="Genomic_DNA"/>
</dbReference>
<reference evidence="1" key="1">
    <citation type="submission" date="2013-07" db="EMBL/GenBank/DDBJ databases">
        <title>The genome of Eucalyptus grandis.</title>
        <authorList>
            <person name="Schmutz J."/>
            <person name="Hayes R."/>
            <person name="Myburg A."/>
            <person name="Tuskan G."/>
            <person name="Grattapaglia D."/>
            <person name="Rokhsar D.S."/>
        </authorList>
    </citation>
    <scope>NUCLEOTIDE SEQUENCE</scope>
    <source>
        <tissue evidence="1">Leaf extractions</tissue>
    </source>
</reference>
<organism evidence="1">
    <name type="scientific">Eucalyptus grandis</name>
    <name type="common">Flooded gum</name>
    <dbReference type="NCBI Taxonomy" id="71139"/>
    <lineage>
        <taxon>Eukaryota</taxon>
        <taxon>Viridiplantae</taxon>
        <taxon>Streptophyta</taxon>
        <taxon>Embryophyta</taxon>
        <taxon>Tracheophyta</taxon>
        <taxon>Spermatophyta</taxon>
        <taxon>Magnoliopsida</taxon>
        <taxon>eudicotyledons</taxon>
        <taxon>Gunneridae</taxon>
        <taxon>Pentapetalae</taxon>
        <taxon>rosids</taxon>
        <taxon>malvids</taxon>
        <taxon>Myrtales</taxon>
        <taxon>Myrtaceae</taxon>
        <taxon>Myrtoideae</taxon>
        <taxon>Eucalypteae</taxon>
        <taxon>Eucalyptus</taxon>
    </lineage>
</organism>
<proteinExistence type="predicted"/>
<protein>
    <submittedName>
        <fullName evidence="1">Uncharacterized protein</fullName>
    </submittedName>
</protein>
<evidence type="ECO:0000313" key="1">
    <source>
        <dbReference type="EMBL" id="KCW65710.1"/>
    </source>
</evidence>
<gene>
    <name evidence="1" type="ORF">EUGRSUZ_G03087</name>
</gene>